<dbReference type="NCBIfam" id="TIGR02937">
    <property type="entry name" value="sigma70-ECF"/>
    <property type="match status" value="1"/>
</dbReference>
<organism evidence="7 8">
    <name type="scientific">Chitinophaga pinensis</name>
    <dbReference type="NCBI Taxonomy" id="79329"/>
    <lineage>
        <taxon>Bacteria</taxon>
        <taxon>Pseudomonadati</taxon>
        <taxon>Bacteroidota</taxon>
        <taxon>Chitinophagia</taxon>
        <taxon>Chitinophagales</taxon>
        <taxon>Chitinophagaceae</taxon>
        <taxon>Chitinophaga</taxon>
    </lineage>
</organism>
<evidence type="ECO:0000259" key="6">
    <source>
        <dbReference type="Pfam" id="PF08281"/>
    </source>
</evidence>
<dbReference type="InterPro" id="IPR013249">
    <property type="entry name" value="RNA_pol_sigma70_r4_t2"/>
</dbReference>
<dbReference type="GO" id="GO:0016987">
    <property type="term" value="F:sigma factor activity"/>
    <property type="evidence" value="ECO:0007669"/>
    <property type="project" value="UniProtKB-KW"/>
</dbReference>
<evidence type="ECO:0000256" key="2">
    <source>
        <dbReference type="ARBA" id="ARBA00023015"/>
    </source>
</evidence>
<keyword evidence="8" id="KW-1185">Reference proteome</keyword>
<comment type="similarity">
    <text evidence="1">Belongs to the sigma-70 factor family. ECF subfamily.</text>
</comment>
<comment type="caution">
    <text evidence="7">The sequence shown here is derived from an EMBL/GenBank/DDBJ whole genome shotgun (WGS) entry which is preliminary data.</text>
</comment>
<evidence type="ECO:0000256" key="1">
    <source>
        <dbReference type="ARBA" id="ARBA00010641"/>
    </source>
</evidence>
<keyword evidence="3" id="KW-0731">Sigma factor</keyword>
<dbReference type="GO" id="GO:0006352">
    <property type="term" value="P:DNA-templated transcription initiation"/>
    <property type="evidence" value="ECO:0007669"/>
    <property type="project" value="InterPro"/>
</dbReference>
<dbReference type="InterPro" id="IPR013324">
    <property type="entry name" value="RNA_pol_sigma_r3/r4-like"/>
</dbReference>
<protein>
    <submittedName>
        <fullName evidence="7">Sigma-70 family RNA polymerase sigma factor</fullName>
    </submittedName>
</protein>
<dbReference type="SUPFAM" id="SSF88946">
    <property type="entry name" value="Sigma2 domain of RNA polymerase sigma factors"/>
    <property type="match status" value="1"/>
</dbReference>
<feature type="domain" description="RNA polymerase sigma factor 70 region 4 type 2" evidence="6">
    <location>
        <begin position="115"/>
        <end position="163"/>
    </location>
</feature>
<dbReference type="AlphaFoldDB" id="A0A5C6LLG5"/>
<evidence type="ECO:0000259" key="5">
    <source>
        <dbReference type="Pfam" id="PF04542"/>
    </source>
</evidence>
<keyword evidence="4" id="KW-0804">Transcription</keyword>
<dbReference type="InterPro" id="IPR014284">
    <property type="entry name" value="RNA_pol_sigma-70_dom"/>
</dbReference>
<reference evidence="7 8" key="1">
    <citation type="submission" date="2019-08" db="EMBL/GenBank/DDBJ databases">
        <title>Whole genome sequencing of chitin degrading bacteria Chitinophaga pinensis YS16.</title>
        <authorList>
            <person name="Singh R.P."/>
            <person name="Manchanda G."/>
            <person name="Maurya I.K."/>
            <person name="Joshi N.K."/>
            <person name="Srivastava A.K."/>
        </authorList>
    </citation>
    <scope>NUCLEOTIDE SEQUENCE [LARGE SCALE GENOMIC DNA]</scope>
    <source>
        <strain evidence="7 8">YS-16</strain>
    </source>
</reference>
<accession>A0A5C6LLG5</accession>
<dbReference type="InterPro" id="IPR036388">
    <property type="entry name" value="WH-like_DNA-bd_sf"/>
</dbReference>
<evidence type="ECO:0000256" key="4">
    <source>
        <dbReference type="ARBA" id="ARBA00023163"/>
    </source>
</evidence>
<dbReference type="Pfam" id="PF04542">
    <property type="entry name" value="Sigma70_r2"/>
    <property type="match status" value="1"/>
</dbReference>
<evidence type="ECO:0000313" key="7">
    <source>
        <dbReference type="EMBL" id="TWV96297.1"/>
    </source>
</evidence>
<dbReference type="GO" id="GO:0003677">
    <property type="term" value="F:DNA binding"/>
    <property type="evidence" value="ECO:0007669"/>
    <property type="project" value="InterPro"/>
</dbReference>
<evidence type="ECO:0000256" key="3">
    <source>
        <dbReference type="ARBA" id="ARBA00023082"/>
    </source>
</evidence>
<name>A0A5C6LLG5_9BACT</name>
<dbReference type="InterPro" id="IPR007627">
    <property type="entry name" value="RNA_pol_sigma70_r2"/>
</dbReference>
<dbReference type="InterPro" id="IPR013325">
    <property type="entry name" value="RNA_pol_sigma_r2"/>
</dbReference>
<dbReference type="EMBL" id="VOHS01000034">
    <property type="protein sequence ID" value="TWV96297.1"/>
    <property type="molecule type" value="Genomic_DNA"/>
</dbReference>
<dbReference type="PANTHER" id="PTHR43133">
    <property type="entry name" value="RNA POLYMERASE ECF-TYPE SIGMA FACTO"/>
    <property type="match status" value="1"/>
</dbReference>
<dbReference type="RefSeq" id="WP_146307335.1">
    <property type="nucleotide sequence ID" value="NZ_VOHS01000034.1"/>
</dbReference>
<gene>
    <name evidence="7" type="ORF">FEF09_23295</name>
</gene>
<dbReference type="InterPro" id="IPR039425">
    <property type="entry name" value="RNA_pol_sigma-70-like"/>
</dbReference>
<feature type="domain" description="RNA polymerase sigma-70 region 2" evidence="5">
    <location>
        <begin position="17"/>
        <end position="82"/>
    </location>
</feature>
<dbReference type="Pfam" id="PF08281">
    <property type="entry name" value="Sigma70_r4_2"/>
    <property type="match status" value="1"/>
</dbReference>
<dbReference type="SUPFAM" id="SSF88659">
    <property type="entry name" value="Sigma3 and sigma4 domains of RNA polymerase sigma factors"/>
    <property type="match status" value="1"/>
</dbReference>
<dbReference type="PANTHER" id="PTHR43133:SF46">
    <property type="entry name" value="RNA POLYMERASE SIGMA-70 FACTOR ECF SUBFAMILY"/>
    <property type="match status" value="1"/>
</dbReference>
<sequence length="170" mass="19701">MILSLSPAKRKEFNAIYHATHGRLYNTFLKLTKDETLVKDILQQCYLKLWENWEQIADKTDVYPLLFTYSRNIFIDELRKIKARKTLLQHIGATGESSASSEDHYMLKECLATVNTAVKHMPARRREVYKLALEEGMSRRNIADLLSLSPNTIDCHLQEAMKTIRTIVNS</sequence>
<dbReference type="Gene3D" id="1.10.10.10">
    <property type="entry name" value="Winged helix-like DNA-binding domain superfamily/Winged helix DNA-binding domain"/>
    <property type="match status" value="1"/>
</dbReference>
<dbReference type="OrthoDB" id="655853at2"/>
<dbReference type="Gene3D" id="1.10.1740.10">
    <property type="match status" value="1"/>
</dbReference>
<evidence type="ECO:0000313" key="8">
    <source>
        <dbReference type="Proteomes" id="UP000318815"/>
    </source>
</evidence>
<keyword evidence="2" id="KW-0805">Transcription regulation</keyword>
<dbReference type="Proteomes" id="UP000318815">
    <property type="component" value="Unassembled WGS sequence"/>
</dbReference>
<proteinExistence type="inferred from homology"/>